<dbReference type="InterPro" id="IPR001647">
    <property type="entry name" value="HTH_TetR"/>
</dbReference>
<keyword evidence="3" id="KW-0804">Transcription</keyword>
<evidence type="ECO:0000259" key="5">
    <source>
        <dbReference type="PROSITE" id="PS50977"/>
    </source>
</evidence>
<feature type="DNA-binding region" description="H-T-H motif" evidence="4">
    <location>
        <begin position="29"/>
        <end position="48"/>
    </location>
</feature>
<dbReference type="GO" id="GO:0003700">
    <property type="term" value="F:DNA-binding transcription factor activity"/>
    <property type="evidence" value="ECO:0007669"/>
    <property type="project" value="TreeGrafter"/>
</dbReference>
<gene>
    <name evidence="6" type="ORF">FNH05_05935</name>
</gene>
<evidence type="ECO:0000313" key="7">
    <source>
        <dbReference type="Proteomes" id="UP000320011"/>
    </source>
</evidence>
<keyword evidence="1" id="KW-0805">Transcription regulation</keyword>
<dbReference type="EMBL" id="VJWX01000033">
    <property type="protein sequence ID" value="TVT59109.1"/>
    <property type="molecule type" value="Genomic_DNA"/>
</dbReference>
<dbReference type="Pfam" id="PF00440">
    <property type="entry name" value="TetR_N"/>
    <property type="match status" value="1"/>
</dbReference>
<dbReference type="RefSeq" id="WP_144586254.1">
    <property type="nucleotide sequence ID" value="NZ_VJWX01000033.1"/>
</dbReference>
<keyword evidence="7" id="KW-1185">Reference proteome</keyword>
<organism evidence="6 7">
    <name type="scientific">Amycolatopsis rhizosphaerae</name>
    <dbReference type="NCBI Taxonomy" id="2053003"/>
    <lineage>
        <taxon>Bacteria</taxon>
        <taxon>Bacillati</taxon>
        <taxon>Actinomycetota</taxon>
        <taxon>Actinomycetes</taxon>
        <taxon>Pseudonocardiales</taxon>
        <taxon>Pseudonocardiaceae</taxon>
        <taxon>Amycolatopsis</taxon>
    </lineage>
</organism>
<dbReference type="InterPro" id="IPR050109">
    <property type="entry name" value="HTH-type_TetR-like_transc_reg"/>
</dbReference>
<evidence type="ECO:0000256" key="2">
    <source>
        <dbReference type="ARBA" id="ARBA00023125"/>
    </source>
</evidence>
<accession>A0A558DDK7</accession>
<evidence type="ECO:0000256" key="1">
    <source>
        <dbReference type="ARBA" id="ARBA00023015"/>
    </source>
</evidence>
<keyword evidence="2 4" id="KW-0238">DNA-binding</keyword>
<dbReference type="PANTHER" id="PTHR30055">
    <property type="entry name" value="HTH-TYPE TRANSCRIPTIONAL REGULATOR RUTR"/>
    <property type="match status" value="1"/>
</dbReference>
<dbReference type="InterPro" id="IPR041478">
    <property type="entry name" value="TetR_C_27"/>
</dbReference>
<dbReference type="Gene3D" id="1.10.357.10">
    <property type="entry name" value="Tetracycline Repressor, domain 2"/>
    <property type="match status" value="1"/>
</dbReference>
<comment type="caution">
    <text evidence="6">The sequence shown here is derived from an EMBL/GenBank/DDBJ whole genome shotgun (WGS) entry which is preliminary data.</text>
</comment>
<dbReference type="SUPFAM" id="SSF46689">
    <property type="entry name" value="Homeodomain-like"/>
    <property type="match status" value="1"/>
</dbReference>
<protein>
    <submittedName>
        <fullName evidence="6">TetR/AcrR family transcriptional regulator</fullName>
    </submittedName>
</protein>
<dbReference type="InterPro" id="IPR036271">
    <property type="entry name" value="Tet_transcr_reg_TetR-rel_C_sf"/>
</dbReference>
<sequence length="211" mass="22819">MPASTPLDPERILAATEQILRRHGPAKATVVDVARSLGVSHAAVYKHFGSKQALREAVTRRWLDKSRDELAAIAGDERIPPPRRLRVWLHAVLAGKQAKIREDPELFDAYGVLAAAHSIVAEDHVADLLAQLEQIIAAGAADGSFTTTDPAATARTVYLATARFHHVAHAGDWLRPDVDDDLDAVCTLLLAGLRAMPGAASDPTDHKSRRE</sequence>
<evidence type="ECO:0000313" key="6">
    <source>
        <dbReference type="EMBL" id="TVT59109.1"/>
    </source>
</evidence>
<name>A0A558DDK7_9PSEU</name>
<dbReference type="PANTHER" id="PTHR30055:SF151">
    <property type="entry name" value="TRANSCRIPTIONAL REGULATORY PROTEIN"/>
    <property type="match status" value="1"/>
</dbReference>
<dbReference type="OrthoDB" id="9802498at2"/>
<dbReference type="InterPro" id="IPR023772">
    <property type="entry name" value="DNA-bd_HTH_TetR-type_CS"/>
</dbReference>
<reference evidence="6 7" key="2">
    <citation type="submission" date="2019-08" db="EMBL/GenBank/DDBJ databases">
        <title>Amycolatopsis acidicola sp. nov., isolated from peat swamp forest soil.</title>
        <authorList>
            <person name="Srisuk N."/>
        </authorList>
    </citation>
    <scope>NUCLEOTIDE SEQUENCE [LARGE SCALE GENOMIC DNA]</scope>
    <source>
        <strain evidence="6 7">TBRC 6029</strain>
    </source>
</reference>
<dbReference type="PRINTS" id="PR00455">
    <property type="entry name" value="HTHTETR"/>
</dbReference>
<dbReference type="PROSITE" id="PS01081">
    <property type="entry name" value="HTH_TETR_1"/>
    <property type="match status" value="1"/>
</dbReference>
<feature type="domain" description="HTH tetR-type" evidence="5">
    <location>
        <begin position="6"/>
        <end position="66"/>
    </location>
</feature>
<dbReference type="GO" id="GO:0000976">
    <property type="term" value="F:transcription cis-regulatory region binding"/>
    <property type="evidence" value="ECO:0007669"/>
    <property type="project" value="TreeGrafter"/>
</dbReference>
<dbReference type="PROSITE" id="PS50977">
    <property type="entry name" value="HTH_TETR_2"/>
    <property type="match status" value="1"/>
</dbReference>
<dbReference type="InterPro" id="IPR009057">
    <property type="entry name" value="Homeodomain-like_sf"/>
</dbReference>
<reference evidence="6 7" key="1">
    <citation type="submission" date="2019-07" db="EMBL/GenBank/DDBJ databases">
        <authorList>
            <person name="Duangmal K."/>
            <person name="Teo W.F.A."/>
        </authorList>
    </citation>
    <scope>NUCLEOTIDE SEQUENCE [LARGE SCALE GENOMIC DNA]</scope>
    <source>
        <strain evidence="6 7">TBRC 6029</strain>
    </source>
</reference>
<dbReference type="Pfam" id="PF17935">
    <property type="entry name" value="TetR_C_27"/>
    <property type="match status" value="1"/>
</dbReference>
<dbReference type="Proteomes" id="UP000320011">
    <property type="component" value="Unassembled WGS sequence"/>
</dbReference>
<evidence type="ECO:0000256" key="3">
    <source>
        <dbReference type="ARBA" id="ARBA00023163"/>
    </source>
</evidence>
<evidence type="ECO:0000256" key="4">
    <source>
        <dbReference type="PROSITE-ProRule" id="PRU00335"/>
    </source>
</evidence>
<proteinExistence type="predicted"/>
<dbReference type="SUPFAM" id="SSF48498">
    <property type="entry name" value="Tetracyclin repressor-like, C-terminal domain"/>
    <property type="match status" value="1"/>
</dbReference>
<dbReference type="AlphaFoldDB" id="A0A558DDK7"/>